<dbReference type="EMBL" id="JH003156">
    <property type="protein sequence ID" value="EGW08762.1"/>
    <property type="molecule type" value="Genomic_DNA"/>
</dbReference>
<evidence type="ECO:0000313" key="1">
    <source>
        <dbReference type="EMBL" id="EGW08762.1"/>
    </source>
</evidence>
<name>G3IIZ2_CRIGR</name>
<protein>
    <submittedName>
        <fullName evidence="1">Uncharacterized protein</fullName>
    </submittedName>
</protein>
<evidence type="ECO:0000313" key="2">
    <source>
        <dbReference type="Proteomes" id="UP000001075"/>
    </source>
</evidence>
<sequence length="62" mass="6884">MDVNKEASAFQGASGGGLVFFPGARRDFESPSHVKGYTMALDTLGRVQDQHRKIWWTLQSPC</sequence>
<accession>G3IIZ2</accession>
<reference evidence="2" key="1">
    <citation type="journal article" date="2011" name="Nat. Biotechnol.">
        <title>The genomic sequence of the Chinese hamster ovary (CHO)-K1 cell line.</title>
        <authorList>
            <person name="Xu X."/>
            <person name="Nagarajan H."/>
            <person name="Lewis N.E."/>
            <person name="Pan S."/>
            <person name="Cai Z."/>
            <person name="Liu X."/>
            <person name="Chen W."/>
            <person name="Xie M."/>
            <person name="Wang W."/>
            <person name="Hammond S."/>
            <person name="Andersen M.R."/>
            <person name="Neff N."/>
            <person name="Passarelli B."/>
            <person name="Koh W."/>
            <person name="Fan H.C."/>
            <person name="Wang J."/>
            <person name="Gui Y."/>
            <person name="Lee K.H."/>
            <person name="Betenbaugh M.J."/>
            <person name="Quake S.R."/>
            <person name="Famili I."/>
            <person name="Palsson B.O."/>
            <person name="Wang J."/>
        </authorList>
    </citation>
    <scope>NUCLEOTIDE SEQUENCE [LARGE SCALE GENOMIC DNA]</scope>
    <source>
        <strain evidence="2">CHO K1 cell line</strain>
    </source>
</reference>
<proteinExistence type="predicted"/>
<dbReference type="InParanoid" id="G3IIZ2"/>
<dbReference type="Proteomes" id="UP000001075">
    <property type="component" value="Unassembled WGS sequence"/>
</dbReference>
<dbReference type="AlphaFoldDB" id="G3IIZ2"/>
<organism evidence="1 2">
    <name type="scientific">Cricetulus griseus</name>
    <name type="common">Chinese hamster</name>
    <name type="synonym">Cricetulus barabensis griseus</name>
    <dbReference type="NCBI Taxonomy" id="10029"/>
    <lineage>
        <taxon>Eukaryota</taxon>
        <taxon>Metazoa</taxon>
        <taxon>Chordata</taxon>
        <taxon>Craniata</taxon>
        <taxon>Vertebrata</taxon>
        <taxon>Euteleostomi</taxon>
        <taxon>Mammalia</taxon>
        <taxon>Eutheria</taxon>
        <taxon>Euarchontoglires</taxon>
        <taxon>Glires</taxon>
        <taxon>Rodentia</taxon>
        <taxon>Myomorpha</taxon>
        <taxon>Muroidea</taxon>
        <taxon>Cricetidae</taxon>
        <taxon>Cricetinae</taxon>
        <taxon>Cricetulus</taxon>
    </lineage>
</organism>
<gene>
    <name evidence="1" type="ORF">I79_023822</name>
</gene>